<keyword evidence="3" id="KW-1185">Reference proteome</keyword>
<sequence length="397" mass="41396">ADDDSNASSYHTPSSTDDQEDYNRDFGRDNEAPNNHEGVTDYDTEDNQQGGLQQLQGEQLDVVSMSNSNESGSSNESGVMVDFDNGGDNVVNQVATEVVESVIEEATAGAAAAGAATVVATAAAEARASTATAEGGGGEELISPSNLTVQEKISAIKSKLSNTTPQRSKSPGPPRNSPTLESARKTKLTDRMKGINLELDGAPPIAPDFAYDKMEPQVTPSAQGFAKREEVVGGESGDSASSSITNMNDNEEEIKSTDSPVLVEAMREKVVGGGSDDSASSSITSMNGNEEEIKSTDSPVLVEKPSEEEEAGGDDENPMAFSRSAYATNSIDTMDSAPVEEPAREVNLDVPDYDEVDKAAFNVLTPTPAAVETDRLKGDATAVDAFSPTPAGSKPAA</sequence>
<protein>
    <submittedName>
        <fullName evidence="2">Uncharacterized protein</fullName>
    </submittedName>
</protein>
<reference evidence="2" key="1">
    <citation type="submission" date="2022-07" db="EMBL/GenBank/DDBJ databases">
        <title>Genome analysis of Parmales, a sister group of diatoms, reveals the evolutionary specialization of diatoms from phago-mixotrophs to photoautotrophs.</title>
        <authorList>
            <person name="Ban H."/>
            <person name="Sato S."/>
            <person name="Yoshikawa S."/>
            <person name="Kazumasa Y."/>
            <person name="Nakamura Y."/>
            <person name="Ichinomiya M."/>
            <person name="Saitoh K."/>
            <person name="Sato N."/>
            <person name="Blanc-Mathieu R."/>
            <person name="Endo H."/>
            <person name="Kuwata A."/>
            <person name="Ogata H."/>
        </authorList>
    </citation>
    <scope>NUCLEOTIDE SEQUENCE</scope>
</reference>
<feature type="compositionally biased region" description="Polar residues" evidence="1">
    <location>
        <begin position="1"/>
        <end position="16"/>
    </location>
</feature>
<gene>
    <name evidence="2" type="ORF">TrRE_jg1555</name>
</gene>
<feature type="region of interest" description="Disordered" evidence="1">
    <location>
        <begin position="1"/>
        <end position="85"/>
    </location>
</feature>
<name>A0A9W6ZC60_9STRA</name>
<evidence type="ECO:0000313" key="2">
    <source>
        <dbReference type="EMBL" id="GMH51747.1"/>
    </source>
</evidence>
<feature type="non-terminal residue" evidence="2">
    <location>
        <position position="397"/>
    </location>
</feature>
<dbReference type="OrthoDB" id="10641687at2759"/>
<feature type="compositionally biased region" description="Low complexity" evidence="1">
    <location>
        <begin position="124"/>
        <end position="133"/>
    </location>
</feature>
<feature type="compositionally biased region" description="Basic and acidic residues" evidence="1">
    <location>
        <begin position="182"/>
        <end position="191"/>
    </location>
</feature>
<feature type="region of interest" description="Disordered" evidence="1">
    <location>
        <begin position="124"/>
        <end position="191"/>
    </location>
</feature>
<dbReference type="AlphaFoldDB" id="A0A9W6ZC60"/>
<accession>A0A9W6ZC60</accession>
<feature type="region of interest" description="Disordered" evidence="1">
    <location>
        <begin position="216"/>
        <end position="342"/>
    </location>
</feature>
<evidence type="ECO:0000256" key="1">
    <source>
        <dbReference type="SAM" id="MobiDB-lite"/>
    </source>
</evidence>
<feature type="non-terminal residue" evidence="2">
    <location>
        <position position="1"/>
    </location>
</feature>
<feature type="compositionally biased region" description="Acidic residues" evidence="1">
    <location>
        <begin position="306"/>
        <end position="317"/>
    </location>
</feature>
<dbReference type="EMBL" id="BRXZ01004583">
    <property type="protein sequence ID" value="GMH51747.1"/>
    <property type="molecule type" value="Genomic_DNA"/>
</dbReference>
<feature type="compositionally biased region" description="Low complexity" evidence="1">
    <location>
        <begin position="48"/>
        <end position="81"/>
    </location>
</feature>
<feature type="compositionally biased region" description="Polar residues" evidence="1">
    <location>
        <begin position="238"/>
        <end position="248"/>
    </location>
</feature>
<proteinExistence type="predicted"/>
<organism evidence="2 3">
    <name type="scientific">Triparma retinervis</name>
    <dbReference type="NCBI Taxonomy" id="2557542"/>
    <lineage>
        <taxon>Eukaryota</taxon>
        <taxon>Sar</taxon>
        <taxon>Stramenopiles</taxon>
        <taxon>Ochrophyta</taxon>
        <taxon>Bolidophyceae</taxon>
        <taxon>Parmales</taxon>
        <taxon>Triparmaceae</taxon>
        <taxon>Triparma</taxon>
    </lineage>
</organism>
<feature type="compositionally biased region" description="Basic and acidic residues" evidence="1">
    <location>
        <begin position="21"/>
        <end position="31"/>
    </location>
</feature>
<dbReference type="Proteomes" id="UP001165082">
    <property type="component" value="Unassembled WGS sequence"/>
</dbReference>
<feature type="compositionally biased region" description="Polar residues" evidence="1">
    <location>
        <begin position="159"/>
        <end position="169"/>
    </location>
</feature>
<comment type="caution">
    <text evidence="2">The sequence shown here is derived from an EMBL/GenBank/DDBJ whole genome shotgun (WGS) entry which is preliminary data.</text>
</comment>
<evidence type="ECO:0000313" key="3">
    <source>
        <dbReference type="Proteomes" id="UP001165082"/>
    </source>
</evidence>